<accession>A0A7V3J9N6</accession>
<proteinExistence type="predicted"/>
<name>A0A7V3J9N6_UNCC3</name>
<dbReference type="EMBL" id="DTGG01000024">
    <property type="protein sequence ID" value="HFZ08662.1"/>
    <property type="molecule type" value="Genomic_DNA"/>
</dbReference>
<dbReference type="AlphaFoldDB" id="A0A7V3J9N6"/>
<protein>
    <submittedName>
        <fullName evidence="2">Uncharacterized protein</fullName>
    </submittedName>
</protein>
<organism evidence="2">
    <name type="scientific">candidate division CPR3 bacterium</name>
    <dbReference type="NCBI Taxonomy" id="2268181"/>
    <lineage>
        <taxon>Bacteria</taxon>
        <taxon>Bacteria division CPR3</taxon>
    </lineage>
</organism>
<keyword evidence="1" id="KW-0472">Membrane</keyword>
<sequence length="62" mass="7223">MKREKMGRLLVFWVLVILVLVGVCWIETSTDMIWTYVVAMSVVNGCMYILVLLLGGERWKMK</sequence>
<comment type="caution">
    <text evidence="2">The sequence shown here is derived from an EMBL/GenBank/DDBJ whole genome shotgun (WGS) entry which is preliminary data.</text>
</comment>
<evidence type="ECO:0000313" key="2">
    <source>
        <dbReference type="EMBL" id="HFZ08662.1"/>
    </source>
</evidence>
<gene>
    <name evidence="2" type="ORF">ENV41_00810</name>
</gene>
<keyword evidence="1" id="KW-0812">Transmembrane</keyword>
<feature type="transmembrane region" description="Helical" evidence="1">
    <location>
        <begin position="34"/>
        <end position="55"/>
    </location>
</feature>
<evidence type="ECO:0000256" key="1">
    <source>
        <dbReference type="SAM" id="Phobius"/>
    </source>
</evidence>
<keyword evidence="1" id="KW-1133">Transmembrane helix</keyword>
<reference evidence="2" key="1">
    <citation type="journal article" date="2020" name="mSystems">
        <title>Genome- and Community-Level Interaction Insights into Carbon Utilization and Element Cycling Functions of Hydrothermarchaeota in Hydrothermal Sediment.</title>
        <authorList>
            <person name="Zhou Z."/>
            <person name="Liu Y."/>
            <person name="Xu W."/>
            <person name="Pan J."/>
            <person name="Luo Z.H."/>
            <person name="Li M."/>
        </authorList>
    </citation>
    <scope>NUCLEOTIDE SEQUENCE [LARGE SCALE GENOMIC DNA]</scope>
    <source>
        <strain evidence="2">SpSt-757</strain>
    </source>
</reference>